<evidence type="ECO:0000256" key="4">
    <source>
        <dbReference type="SAM" id="Phobius"/>
    </source>
</evidence>
<keyword evidence="4" id="KW-0812">Transmembrane</keyword>
<keyword evidence="7" id="KW-1185">Reference proteome</keyword>
<evidence type="ECO:0000256" key="3">
    <source>
        <dbReference type="SAM" id="MobiDB-lite"/>
    </source>
</evidence>
<keyword evidence="4" id="KW-1133">Transmembrane helix</keyword>
<feature type="region of interest" description="Disordered" evidence="3">
    <location>
        <begin position="35"/>
        <end position="63"/>
    </location>
</feature>
<sequence length="500" mass="54370">MTTTAEPQENNTLQAPTDLPVLSLSVSQTSQLQQQNVHVGEEQLKSDPEKDDDSIKSLENDEDKVEYPEGGRKAWSVVFGSFLCMVASFGAMNTLGTLQAHLSKNQLINHSSGEIGWIFGVYSFLSFFGGIIIGPVFDTFGPAWLLRIGTVFLVAGLMLFSISSLYWHYMLTFGVLAGIGTCLIFTPAVASVGHWFLVKRAYATGVATTGGSIGGIIFPLIIQKATPQIGFAWAIRTVGFVQIFLLICGMTLVRARPEVIHGRKAPETSTHTPSNIPGVALWRALSSIRIDLKAFLDPRFTLTTISVFFIEWAVFVPLTYITSHALNLGLPSDLSYQFLAILNVGSVFGRWLPGFIADKMGRFNTMLITVCFCMITVLGFWIPSEYVSSLEGRKAIMIVFALLYGFGSGSGISLTPVCVGQICTTKEYGTKFGTCYFFVSFGTLTGIPIAGQIVSASGGSYIGLICFTAASYVGAFVFFFAARWVGLGMQKKSRGFKSIY</sequence>
<feature type="transmembrane region" description="Helical" evidence="4">
    <location>
        <begin position="435"/>
        <end position="455"/>
    </location>
</feature>
<evidence type="ECO:0000259" key="5">
    <source>
        <dbReference type="PROSITE" id="PS50850"/>
    </source>
</evidence>
<dbReference type="InterPro" id="IPR036259">
    <property type="entry name" value="MFS_trans_sf"/>
</dbReference>
<dbReference type="GO" id="GO:0016020">
    <property type="term" value="C:membrane"/>
    <property type="evidence" value="ECO:0007669"/>
    <property type="project" value="UniProtKB-SubCell"/>
</dbReference>
<dbReference type="InterPro" id="IPR020846">
    <property type="entry name" value="MFS_dom"/>
</dbReference>
<proteinExistence type="inferred from homology"/>
<dbReference type="InterPro" id="IPR050327">
    <property type="entry name" value="Proton-linked_MCT"/>
</dbReference>
<dbReference type="OrthoDB" id="410267at2759"/>
<comment type="subcellular location">
    <subcellularLocation>
        <location evidence="1">Membrane</location>
        <topology evidence="1">Multi-pass membrane protein</topology>
    </subcellularLocation>
</comment>
<dbReference type="InterPro" id="IPR011701">
    <property type="entry name" value="MFS"/>
</dbReference>
<evidence type="ECO:0000313" key="7">
    <source>
        <dbReference type="Proteomes" id="UP000018144"/>
    </source>
</evidence>
<feature type="transmembrane region" description="Helical" evidence="4">
    <location>
        <begin position="144"/>
        <end position="163"/>
    </location>
</feature>
<dbReference type="PROSITE" id="PS50850">
    <property type="entry name" value="MFS"/>
    <property type="match status" value="1"/>
</dbReference>
<gene>
    <name evidence="6" type="ORF">PCON_09039</name>
</gene>
<dbReference type="EMBL" id="HF935465">
    <property type="protein sequence ID" value="CCX09446.1"/>
    <property type="molecule type" value="Genomic_DNA"/>
</dbReference>
<feature type="transmembrane region" description="Helical" evidence="4">
    <location>
        <begin position="395"/>
        <end position="423"/>
    </location>
</feature>
<reference evidence="6 7" key="1">
    <citation type="journal article" date="2013" name="PLoS Genet.">
        <title>The genome and development-dependent transcriptomes of Pyronema confluens: a window into fungal evolution.</title>
        <authorList>
            <person name="Traeger S."/>
            <person name="Altegoer F."/>
            <person name="Freitag M."/>
            <person name="Gabaldon T."/>
            <person name="Kempken F."/>
            <person name="Kumar A."/>
            <person name="Marcet-Houben M."/>
            <person name="Poggeler S."/>
            <person name="Stajich J.E."/>
            <person name="Nowrousian M."/>
        </authorList>
    </citation>
    <scope>NUCLEOTIDE SEQUENCE [LARGE SCALE GENOMIC DNA]</scope>
    <source>
        <strain evidence="7">CBS 100304</strain>
        <tissue evidence="6">Vegetative mycelium</tissue>
    </source>
</reference>
<dbReference type="Pfam" id="PF07690">
    <property type="entry name" value="MFS_1"/>
    <property type="match status" value="1"/>
</dbReference>
<dbReference type="PANTHER" id="PTHR11360:SF177">
    <property type="entry name" value="RIBOFLAVIN TRANSPORTER MCH5"/>
    <property type="match status" value="1"/>
</dbReference>
<dbReference type="GO" id="GO:0022857">
    <property type="term" value="F:transmembrane transporter activity"/>
    <property type="evidence" value="ECO:0007669"/>
    <property type="project" value="InterPro"/>
</dbReference>
<feature type="transmembrane region" description="Helical" evidence="4">
    <location>
        <begin position="169"/>
        <end position="189"/>
    </location>
</feature>
<feature type="transmembrane region" description="Helical" evidence="4">
    <location>
        <begin position="300"/>
        <end position="322"/>
    </location>
</feature>
<dbReference type="AlphaFoldDB" id="U4L2H2"/>
<accession>U4L2H2</accession>
<feature type="transmembrane region" description="Helical" evidence="4">
    <location>
        <begin position="201"/>
        <end position="221"/>
    </location>
</feature>
<evidence type="ECO:0000256" key="2">
    <source>
        <dbReference type="ARBA" id="ARBA00006727"/>
    </source>
</evidence>
<organism evidence="6 7">
    <name type="scientific">Pyronema omphalodes (strain CBS 100304)</name>
    <name type="common">Pyronema confluens</name>
    <dbReference type="NCBI Taxonomy" id="1076935"/>
    <lineage>
        <taxon>Eukaryota</taxon>
        <taxon>Fungi</taxon>
        <taxon>Dikarya</taxon>
        <taxon>Ascomycota</taxon>
        <taxon>Pezizomycotina</taxon>
        <taxon>Pezizomycetes</taxon>
        <taxon>Pezizales</taxon>
        <taxon>Pyronemataceae</taxon>
        <taxon>Pyronema</taxon>
    </lineage>
</organism>
<feature type="compositionally biased region" description="Basic and acidic residues" evidence="3">
    <location>
        <begin position="39"/>
        <end position="63"/>
    </location>
</feature>
<feature type="transmembrane region" description="Helical" evidence="4">
    <location>
        <begin position="74"/>
        <end position="95"/>
    </location>
</feature>
<feature type="transmembrane region" description="Helical" evidence="4">
    <location>
        <begin position="461"/>
        <end position="485"/>
    </location>
</feature>
<keyword evidence="4" id="KW-0472">Membrane</keyword>
<comment type="similarity">
    <text evidence="2">Belongs to the major facilitator superfamily. Monocarboxylate porter (TC 2.A.1.13) family.</text>
</comment>
<dbReference type="CDD" id="cd17352">
    <property type="entry name" value="MFS_MCT_SLC16"/>
    <property type="match status" value="1"/>
</dbReference>
<evidence type="ECO:0000256" key="1">
    <source>
        <dbReference type="ARBA" id="ARBA00004141"/>
    </source>
</evidence>
<feature type="transmembrane region" description="Helical" evidence="4">
    <location>
        <begin position="115"/>
        <end position="137"/>
    </location>
</feature>
<feature type="transmembrane region" description="Helical" evidence="4">
    <location>
        <begin position="233"/>
        <end position="253"/>
    </location>
</feature>
<dbReference type="Proteomes" id="UP000018144">
    <property type="component" value="Unassembled WGS sequence"/>
</dbReference>
<feature type="transmembrane region" description="Helical" evidence="4">
    <location>
        <begin position="364"/>
        <end position="383"/>
    </location>
</feature>
<dbReference type="Gene3D" id="1.20.1250.20">
    <property type="entry name" value="MFS general substrate transporter like domains"/>
    <property type="match status" value="1"/>
</dbReference>
<evidence type="ECO:0000313" key="6">
    <source>
        <dbReference type="EMBL" id="CCX09446.1"/>
    </source>
</evidence>
<protein>
    <submittedName>
        <fullName evidence="6">Similar to Riboflavin transporter MCH5 acc. no. Q08777</fullName>
    </submittedName>
</protein>
<dbReference type="OMA" id="DLVWQIS"/>
<dbReference type="SUPFAM" id="SSF103473">
    <property type="entry name" value="MFS general substrate transporter"/>
    <property type="match status" value="1"/>
</dbReference>
<feature type="transmembrane region" description="Helical" evidence="4">
    <location>
        <begin position="334"/>
        <end position="352"/>
    </location>
</feature>
<name>U4L2H2_PYROM</name>
<dbReference type="PANTHER" id="PTHR11360">
    <property type="entry name" value="MONOCARBOXYLATE TRANSPORTER"/>
    <property type="match status" value="1"/>
</dbReference>
<feature type="domain" description="Major facilitator superfamily (MFS) profile" evidence="5">
    <location>
        <begin position="73"/>
        <end position="486"/>
    </location>
</feature>
<dbReference type="eggNOG" id="KOG2504">
    <property type="taxonomic scope" value="Eukaryota"/>
</dbReference>